<organism evidence="2 3">
    <name type="scientific">Pontivivens nitratireducens</name>
    <dbReference type="NCBI Taxonomy" id="2758038"/>
    <lineage>
        <taxon>Bacteria</taxon>
        <taxon>Pseudomonadati</taxon>
        <taxon>Pseudomonadota</taxon>
        <taxon>Alphaproteobacteria</taxon>
        <taxon>Rhodobacterales</taxon>
        <taxon>Paracoccaceae</taxon>
        <taxon>Pontivivens</taxon>
    </lineage>
</organism>
<dbReference type="EMBL" id="CP049811">
    <property type="protein sequence ID" value="QIK39487.1"/>
    <property type="molecule type" value="Genomic_DNA"/>
</dbReference>
<dbReference type="RefSeq" id="WP_166187683.1">
    <property type="nucleotide sequence ID" value="NZ_CP049811.1"/>
</dbReference>
<dbReference type="Proteomes" id="UP000500791">
    <property type="component" value="Chromosome"/>
</dbReference>
<sequence>MIRALTTAILVFCGQMAAAQSFDTALADWLDGQDLPALQIIADAAAQGDHEARLFLGTVEHIAELHGPAIAALDRAERIALFRAPGGLSGTSWLDGLTGDLAELLRDLDRVPTAPQTVAMLHEMGEGRLSREAIRAQAKREHYDLVAASLALVPSLSDAVAGHMPGASNDPVLDDLATDPRAVLPRAVCGAECSAACLSQIAVAIGGHQGLMQLGSPTTALIPEQVWSESVRARMSVAGLARARATPLPSCAD</sequence>
<name>A0A6G7VI70_9RHOB</name>
<feature type="chain" id="PRO_5026312145" description="Secreted protein" evidence="1">
    <location>
        <begin position="20"/>
        <end position="253"/>
    </location>
</feature>
<gene>
    <name evidence="2" type="ORF">G8E03_01155</name>
</gene>
<evidence type="ECO:0000313" key="2">
    <source>
        <dbReference type="EMBL" id="QIK39487.1"/>
    </source>
</evidence>
<dbReference type="AlphaFoldDB" id="A0A6G7VI70"/>
<evidence type="ECO:0008006" key="4">
    <source>
        <dbReference type="Google" id="ProtNLM"/>
    </source>
</evidence>
<evidence type="ECO:0000313" key="3">
    <source>
        <dbReference type="Proteomes" id="UP000500791"/>
    </source>
</evidence>
<keyword evidence="1" id="KW-0732">Signal</keyword>
<keyword evidence="3" id="KW-1185">Reference proteome</keyword>
<accession>A0A6G7VI70</accession>
<proteinExistence type="predicted"/>
<protein>
    <recommendedName>
        <fullName evidence="4">Secreted protein</fullName>
    </recommendedName>
</protein>
<feature type="signal peptide" evidence="1">
    <location>
        <begin position="1"/>
        <end position="19"/>
    </location>
</feature>
<evidence type="ECO:0000256" key="1">
    <source>
        <dbReference type="SAM" id="SignalP"/>
    </source>
</evidence>
<dbReference type="KEGG" id="mon:G8E03_01155"/>
<reference evidence="2 3" key="1">
    <citation type="submission" date="2020-03" db="EMBL/GenBank/DDBJ databases">
        <title>Complete genome sequence of Monaibacterium sp. ALG8 with diverse plasmids.</title>
        <authorList>
            <person name="Sun C."/>
        </authorList>
    </citation>
    <scope>NUCLEOTIDE SEQUENCE [LARGE SCALE GENOMIC DNA]</scope>
    <source>
        <strain evidence="2 3">ALG8</strain>
    </source>
</reference>